<keyword evidence="2" id="KW-1185">Reference proteome</keyword>
<accession>A0ABW5Y5K1</accession>
<sequence>MKEQLQRRLIPTYFNEFQCIGGACEDTCCAGWRIDIDQKTFKKYKKESNLNIKKELQKNIKRNRSADVNEFNYGQFKMDDNNACTMLTKDGLCSIQNILGAEALCHTCTVYPREIATINNIFEKTLTLSCPEAARIILNRPEGLDFIEEEGIEHIPSLTNFTQSIEENELFWKVRIFMIDTLQNRKHSLETRLLIIAMFLQKYIELKSLNAQTIEPLVQKYNTYLKMDDLQSLFKNIHIQYDKQLQFSLSILNYKSSKEFNDLTTVIKNNLKLNDNNFLNESIEEFKLALSKNYIPFISKYAFILENYLVNAVFEKIKQANPQHIIDGFTSICVDFAMLRIFISGYLSNSESLLEDAIYIIQKYNKSLSHNSSYKSIISNILQQNHASILSQITMMIRI</sequence>
<keyword evidence="1" id="KW-0966">Cell projection</keyword>
<dbReference type="GO" id="GO:0032259">
    <property type="term" value="P:methylation"/>
    <property type="evidence" value="ECO:0007669"/>
    <property type="project" value="UniProtKB-KW"/>
</dbReference>
<dbReference type="NCBIfam" id="NF038110">
    <property type="entry name" value="Lys_methyl_FliB"/>
    <property type="match status" value="1"/>
</dbReference>
<name>A0ABW5Y5K1_9BACL</name>
<keyword evidence="1" id="KW-0489">Methyltransferase</keyword>
<gene>
    <name evidence="1" type="primary">fliB</name>
    <name evidence="1" type="ORF">ACFSY7_19275</name>
</gene>
<dbReference type="EMBL" id="JBHUOR010000142">
    <property type="protein sequence ID" value="MFD2870643.1"/>
    <property type="molecule type" value="Genomic_DNA"/>
</dbReference>
<protein>
    <submittedName>
        <fullName evidence="1">Flagellin lysine-N-methylase</fullName>
        <ecNumber evidence="1">2.1.1.-</ecNumber>
    </submittedName>
</protein>
<dbReference type="EC" id="2.1.1.-" evidence="1"/>
<organism evidence="1 2">
    <name type="scientific">Kurthia populi</name>
    <dbReference type="NCBI Taxonomy" id="1562132"/>
    <lineage>
        <taxon>Bacteria</taxon>
        <taxon>Bacillati</taxon>
        <taxon>Bacillota</taxon>
        <taxon>Bacilli</taxon>
        <taxon>Bacillales</taxon>
        <taxon>Caryophanaceae</taxon>
        <taxon>Kurthia</taxon>
    </lineage>
</organism>
<reference evidence="2" key="1">
    <citation type="journal article" date="2019" name="Int. J. Syst. Evol. Microbiol.">
        <title>The Global Catalogue of Microorganisms (GCM) 10K type strain sequencing project: providing services to taxonomists for standard genome sequencing and annotation.</title>
        <authorList>
            <consortium name="The Broad Institute Genomics Platform"/>
            <consortium name="The Broad Institute Genome Sequencing Center for Infectious Disease"/>
            <person name="Wu L."/>
            <person name="Ma J."/>
        </authorList>
    </citation>
    <scope>NUCLEOTIDE SEQUENCE [LARGE SCALE GENOMIC DNA]</scope>
    <source>
        <strain evidence="2">KCTC 33522</strain>
    </source>
</reference>
<dbReference type="GO" id="GO:0008168">
    <property type="term" value="F:methyltransferase activity"/>
    <property type="evidence" value="ECO:0007669"/>
    <property type="project" value="UniProtKB-KW"/>
</dbReference>
<evidence type="ECO:0000313" key="1">
    <source>
        <dbReference type="EMBL" id="MFD2870643.1"/>
    </source>
</evidence>
<keyword evidence="1" id="KW-0969">Cilium</keyword>
<dbReference type="Proteomes" id="UP001597568">
    <property type="component" value="Unassembled WGS sequence"/>
</dbReference>
<proteinExistence type="predicted"/>
<comment type="caution">
    <text evidence="1">The sequence shown here is derived from an EMBL/GenBank/DDBJ whole genome shotgun (WGS) entry which is preliminary data.</text>
</comment>
<evidence type="ECO:0000313" key="2">
    <source>
        <dbReference type="Proteomes" id="UP001597568"/>
    </source>
</evidence>
<keyword evidence="1" id="KW-0282">Flagellum</keyword>
<dbReference type="RefSeq" id="WP_380149275.1">
    <property type="nucleotide sequence ID" value="NZ_JBHUOR010000142.1"/>
</dbReference>
<keyword evidence="1" id="KW-0808">Transferase</keyword>